<sequence length="72" mass="8165">MSESEPTITPDDVRKMSKEEQFAFYTDTTDLEELLKDPTLSDRARAGLQARIDLVKSAQSLDDLMELFAVKL</sequence>
<comment type="caution">
    <text evidence="1">The sequence shown here is derived from an EMBL/GenBank/DDBJ whole genome shotgun (WGS) entry which is preliminary data.</text>
</comment>
<reference evidence="1 2" key="1">
    <citation type="journal article" date="2016" name="Nat. Commun.">
        <title>Thousands of microbial genomes shed light on interconnected biogeochemical processes in an aquifer system.</title>
        <authorList>
            <person name="Anantharaman K."/>
            <person name="Brown C.T."/>
            <person name="Hug L.A."/>
            <person name="Sharon I."/>
            <person name="Castelle C.J."/>
            <person name="Probst A.J."/>
            <person name="Thomas B.C."/>
            <person name="Singh A."/>
            <person name="Wilkins M.J."/>
            <person name="Karaoz U."/>
            <person name="Brodie E.L."/>
            <person name="Williams K.H."/>
            <person name="Hubbard S.S."/>
            <person name="Banfield J.F."/>
        </authorList>
    </citation>
    <scope>NUCLEOTIDE SEQUENCE [LARGE SCALE GENOMIC DNA]</scope>
</reference>
<evidence type="ECO:0000313" key="2">
    <source>
        <dbReference type="Proteomes" id="UP000177053"/>
    </source>
</evidence>
<gene>
    <name evidence="1" type="ORF">A2Z22_03375</name>
</gene>
<dbReference type="EMBL" id="MGFS01000003">
    <property type="protein sequence ID" value="OGM12105.1"/>
    <property type="molecule type" value="Genomic_DNA"/>
</dbReference>
<name>A0A1F7XCQ9_9BACT</name>
<evidence type="ECO:0000313" key="1">
    <source>
        <dbReference type="EMBL" id="OGM12105.1"/>
    </source>
</evidence>
<protein>
    <submittedName>
        <fullName evidence="1">Uncharacterized protein</fullName>
    </submittedName>
</protein>
<dbReference type="Proteomes" id="UP000177053">
    <property type="component" value="Unassembled WGS sequence"/>
</dbReference>
<accession>A0A1F7XCQ9</accession>
<dbReference type="AlphaFoldDB" id="A0A1F7XCQ9"/>
<proteinExistence type="predicted"/>
<organism evidence="1 2">
    <name type="scientific">Candidatus Woesebacteria bacterium RBG_16_34_12</name>
    <dbReference type="NCBI Taxonomy" id="1802480"/>
    <lineage>
        <taxon>Bacteria</taxon>
        <taxon>Candidatus Woeseibacteriota</taxon>
    </lineage>
</organism>